<accession>A0A2T4B3M6</accession>
<evidence type="ECO:0008006" key="4">
    <source>
        <dbReference type="Google" id="ProtNLM"/>
    </source>
</evidence>
<dbReference type="Gene3D" id="3.40.630.10">
    <property type="entry name" value="Zn peptidases"/>
    <property type="match status" value="1"/>
</dbReference>
<dbReference type="GeneID" id="36599392"/>
<dbReference type="SUPFAM" id="SSF53187">
    <property type="entry name" value="Zn-dependent exopeptidases"/>
    <property type="match status" value="1"/>
</dbReference>
<dbReference type="PANTHER" id="PTHR30575">
    <property type="entry name" value="PEPTIDASE M20"/>
    <property type="match status" value="1"/>
</dbReference>
<dbReference type="PANTHER" id="PTHR30575:SF0">
    <property type="entry name" value="XAA-ARG DIPEPTIDASE"/>
    <property type="match status" value="1"/>
</dbReference>
<proteinExistence type="predicted"/>
<evidence type="ECO:0000313" key="2">
    <source>
        <dbReference type="EMBL" id="PTB63914.1"/>
    </source>
</evidence>
<dbReference type="EMBL" id="KZ680218">
    <property type="protein sequence ID" value="PTB63914.1"/>
    <property type="molecule type" value="Genomic_DNA"/>
</dbReference>
<organism evidence="2 3">
    <name type="scientific">Trichoderma citrinoviride</name>
    <dbReference type="NCBI Taxonomy" id="58853"/>
    <lineage>
        <taxon>Eukaryota</taxon>
        <taxon>Fungi</taxon>
        <taxon>Dikarya</taxon>
        <taxon>Ascomycota</taxon>
        <taxon>Pezizomycotina</taxon>
        <taxon>Sordariomycetes</taxon>
        <taxon>Hypocreomycetidae</taxon>
        <taxon>Hypocreales</taxon>
        <taxon>Hypocreaceae</taxon>
        <taxon>Trichoderma</taxon>
    </lineage>
</organism>
<dbReference type="AlphaFoldDB" id="A0A2T4B3M6"/>
<gene>
    <name evidence="2" type="ORF">BBK36DRAFT_1125328</name>
</gene>
<dbReference type="OrthoDB" id="6119954at2759"/>
<feature type="chain" id="PRO_5015575422" description="Peptidase M20 dimerisation domain-containing protein" evidence="1">
    <location>
        <begin position="18"/>
        <end position="514"/>
    </location>
</feature>
<dbReference type="GO" id="GO:0016805">
    <property type="term" value="F:dipeptidase activity"/>
    <property type="evidence" value="ECO:0007669"/>
    <property type="project" value="TreeGrafter"/>
</dbReference>
<dbReference type="InterPro" id="IPR052030">
    <property type="entry name" value="Peptidase_M20/M20A_hydrolases"/>
</dbReference>
<sequence>MWSKSSVISLLIAGGHAADLTNLPALLSNISASIYPDLRQIAQDVWNHPEIGLAEHYAHDRVVDYYTNTRPGQWTVTPSSFGMPTAWTLEFENRPAGTPADAELPTIGFMAEYDALVDIHHACGHNHILLVALAMADFARQAAIDLGIPARLIVQGTPDEENGAGKHTLLEAGAFDSSPIWLFGHPANANGIVPMNARLNVYSKFIEDTHAAAVKRAYQGMLAVRDIDSASGWPGTGSTATPVEDVFNAECNVVQGAIAFGLEGPSLSAVQSSVTSLLATGTYPSVNCSVENDLNVKTGVNVTCLGPSGHASADTNGPLVLAIELFRTYSATASNTFFLPGNMTSNELDVVFDLRTRWTEDLDAIAAAVESAIAPTVKSTSTDTPYPSFEVPTQDLVSEVIRLVNLPDYGSQTDWITSPVSAASTDASWPQGNVVDPTTHAVTSADRVVLMPFWNLCKEGGICAYNHEAAYAAVANTPYSYQQTEVMARVMAHLTVELLTNATMLENALSITKA</sequence>
<evidence type="ECO:0000313" key="3">
    <source>
        <dbReference type="Proteomes" id="UP000241546"/>
    </source>
</evidence>
<reference evidence="3" key="1">
    <citation type="submission" date="2016-07" db="EMBL/GenBank/DDBJ databases">
        <title>Multiple horizontal gene transfer events from other fungi enriched the ability of initially mycotrophic Trichoderma (Ascomycota) to feed on dead plant biomass.</title>
        <authorList>
            <consortium name="DOE Joint Genome Institute"/>
            <person name="Atanasova L."/>
            <person name="Chenthamara K."/>
            <person name="Zhang J."/>
            <person name="Grujic M."/>
            <person name="Henrissat B."/>
            <person name="Kuo A."/>
            <person name="Aerts A."/>
            <person name="Salamov A."/>
            <person name="Lipzen A."/>
            <person name="Labutti K."/>
            <person name="Barry K."/>
            <person name="Miao Y."/>
            <person name="Rahimi M.J."/>
            <person name="Shen Q."/>
            <person name="Grigoriev I.V."/>
            <person name="Kubicek C.P."/>
            <person name="Druzhinina I.S."/>
        </authorList>
    </citation>
    <scope>NUCLEOTIDE SEQUENCE [LARGE SCALE GENOMIC DNA]</scope>
    <source>
        <strain evidence="3">TUCIM 6016</strain>
    </source>
</reference>
<dbReference type="Proteomes" id="UP000241546">
    <property type="component" value="Unassembled WGS sequence"/>
</dbReference>
<dbReference type="RefSeq" id="XP_024747234.1">
    <property type="nucleotide sequence ID" value="XM_024891274.1"/>
</dbReference>
<keyword evidence="3" id="KW-1185">Reference proteome</keyword>
<dbReference type="Gene3D" id="3.30.70.360">
    <property type="match status" value="1"/>
</dbReference>
<name>A0A2T4B3M6_9HYPO</name>
<keyword evidence="1" id="KW-0732">Signal</keyword>
<evidence type="ECO:0000256" key="1">
    <source>
        <dbReference type="SAM" id="SignalP"/>
    </source>
</evidence>
<protein>
    <recommendedName>
        <fullName evidence="4">Peptidase M20 dimerisation domain-containing protein</fullName>
    </recommendedName>
</protein>
<feature type="signal peptide" evidence="1">
    <location>
        <begin position="1"/>
        <end position="17"/>
    </location>
</feature>